<gene>
    <name evidence="1" type="ORF">K3G42_006090</name>
</gene>
<keyword evidence="2" id="KW-1185">Reference proteome</keyword>
<sequence>MLSGCEADEIPQQEAALKTAPADPSQMQGAGIVSQAPLGVELIGFSPEDQKHMLNHIFHRLLKRFR</sequence>
<protein>
    <submittedName>
        <fullName evidence="1">Uncharacterized protein</fullName>
    </submittedName>
</protein>
<comment type="caution">
    <text evidence="1">The sequence shown here is derived from an EMBL/GenBank/DDBJ whole genome shotgun (WGS) entry which is preliminary data.</text>
</comment>
<name>A0ACB8FMB0_9SAUR</name>
<organism evidence="1 2">
    <name type="scientific">Sphaerodactylus townsendi</name>
    <dbReference type="NCBI Taxonomy" id="933632"/>
    <lineage>
        <taxon>Eukaryota</taxon>
        <taxon>Metazoa</taxon>
        <taxon>Chordata</taxon>
        <taxon>Craniata</taxon>
        <taxon>Vertebrata</taxon>
        <taxon>Euteleostomi</taxon>
        <taxon>Lepidosauria</taxon>
        <taxon>Squamata</taxon>
        <taxon>Bifurcata</taxon>
        <taxon>Gekkota</taxon>
        <taxon>Sphaerodactylidae</taxon>
        <taxon>Sphaerodactylus</taxon>
    </lineage>
</organism>
<dbReference type="Proteomes" id="UP000827872">
    <property type="component" value="Linkage Group LG06"/>
</dbReference>
<evidence type="ECO:0000313" key="2">
    <source>
        <dbReference type="Proteomes" id="UP000827872"/>
    </source>
</evidence>
<evidence type="ECO:0000313" key="1">
    <source>
        <dbReference type="EMBL" id="KAH8006489.1"/>
    </source>
</evidence>
<proteinExistence type="predicted"/>
<accession>A0ACB8FMB0</accession>
<reference evidence="1" key="1">
    <citation type="submission" date="2021-08" db="EMBL/GenBank/DDBJ databases">
        <title>The first chromosome-level gecko genome reveals the dynamic sex chromosomes of Neotropical dwarf geckos (Sphaerodactylidae: Sphaerodactylus).</title>
        <authorList>
            <person name="Pinto B.J."/>
            <person name="Keating S.E."/>
            <person name="Gamble T."/>
        </authorList>
    </citation>
    <scope>NUCLEOTIDE SEQUENCE</scope>
    <source>
        <strain evidence="1">TG3544</strain>
    </source>
</reference>
<dbReference type="EMBL" id="CM037619">
    <property type="protein sequence ID" value="KAH8006489.1"/>
    <property type="molecule type" value="Genomic_DNA"/>
</dbReference>